<keyword evidence="5" id="KW-1185">Reference proteome</keyword>
<dbReference type="PANTHER" id="PTHR43084:SF1">
    <property type="entry name" value="PERSULFIDE DIOXYGENASE ETHE1, MITOCHONDRIAL"/>
    <property type="match status" value="1"/>
</dbReference>
<evidence type="ECO:0000256" key="1">
    <source>
        <dbReference type="ARBA" id="ARBA00022723"/>
    </source>
</evidence>
<protein>
    <submittedName>
        <fullName evidence="4">Glyoxylase-like metal-dependent hydrolase (Beta-lactamase superfamily II)</fullName>
    </submittedName>
</protein>
<dbReference type="PANTHER" id="PTHR43084">
    <property type="entry name" value="PERSULFIDE DIOXYGENASE ETHE1"/>
    <property type="match status" value="1"/>
</dbReference>
<feature type="domain" description="Metallo-beta-lactamase" evidence="3">
    <location>
        <begin position="13"/>
        <end position="172"/>
    </location>
</feature>
<accession>A0ABY0IRL0</accession>
<reference evidence="4 5" key="1">
    <citation type="submission" date="2019-02" db="EMBL/GenBank/DDBJ databases">
        <title>Genomic Encyclopedia of Type Strains, Phase IV (KMG-IV): sequencing the most valuable type-strain genomes for metagenomic binning, comparative biology and taxonomic classification.</title>
        <authorList>
            <person name="Goeker M."/>
        </authorList>
    </citation>
    <scope>NUCLEOTIDE SEQUENCE [LARGE SCALE GENOMIC DNA]</scope>
    <source>
        <strain evidence="4 5">DSM 21223</strain>
    </source>
</reference>
<dbReference type="Pfam" id="PF00753">
    <property type="entry name" value="Lactamase_B"/>
    <property type="match status" value="2"/>
</dbReference>
<feature type="region of interest" description="Disordered" evidence="2">
    <location>
        <begin position="219"/>
        <end position="238"/>
    </location>
</feature>
<name>A0ABY0IRL0_9RHOO</name>
<dbReference type="SMART" id="SM00849">
    <property type="entry name" value="Lactamase_B"/>
    <property type="match status" value="1"/>
</dbReference>
<comment type="caution">
    <text evidence="4">The sequence shown here is derived from an EMBL/GenBank/DDBJ whole genome shotgun (WGS) entry which is preliminary data.</text>
</comment>
<keyword evidence="1" id="KW-0479">Metal-binding</keyword>
<evidence type="ECO:0000259" key="3">
    <source>
        <dbReference type="SMART" id="SM00849"/>
    </source>
</evidence>
<sequence length="238" mass="25360">MFIFRQLRDSSSATYTYLIGSRASRAALLVDPVAEQSPLYLGLLGELELNLACVVDTHLHSDHLSAAPTLIRHTGCLYAAGLCSGIGGADRQLADGDSLDLADLHLEVLATPGHTPGCITLLWEDRLLTGDALLIGSCGATGEPGGNAGTHYDSVTRKLLPLPDELLVFPGHDRDGRRVSCIGDERQGNPLFCGISRDEFMAQDRSQPMGERAEAMLAANRQGGGSVLRERSPVSPNN</sequence>
<evidence type="ECO:0000313" key="5">
    <source>
        <dbReference type="Proteomes" id="UP000292136"/>
    </source>
</evidence>
<dbReference type="InterPro" id="IPR036866">
    <property type="entry name" value="RibonucZ/Hydroxyglut_hydro"/>
</dbReference>
<dbReference type="EMBL" id="SHKM01000002">
    <property type="protein sequence ID" value="RZT76329.1"/>
    <property type="molecule type" value="Genomic_DNA"/>
</dbReference>
<dbReference type="RefSeq" id="WP_165397504.1">
    <property type="nucleotide sequence ID" value="NZ_SHKM01000002.1"/>
</dbReference>
<evidence type="ECO:0000256" key="2">
    <source>
        <dbReference type="SAM" id="MobiDB-lite"/>
    </source>
</evidence>
<organism evidence="4 5">
    <name type="scientific">Azospira oryzae</name>
    <dbReference type="NCBI Taxonomy" id="146939"/>
    <lineage>
        <taxon>Bacteria</taxon>
        <taxon>Pseudomonadati</taxon>
        <taxon>Pseudomonadota</taxon>
        <taxon>Betaproteobacteria</taxon>
        <taxon>Rhodocyclales</taxon>
        <taxon>Rhodocyclaceae</taxon>
        <taxon>Azospira</taxon>
    </lineage>
</organism>
<dbReference type="SUPFAM" id="SSF56281">
    <property type="entry name" value="Metallo-hydrolase/oxidoreductase"/>
    <property type="match status" value="1"/>
</dbReference>
<dbReference type="InterPro" id="IPR051682">
    <property type="entry name" value="Mito_Persulfide_Diox"/>
</dbReference>
<dbReference type="Proteomes" id="UP000292136">
    <property type="component" value="Unassembled WGS sequence"/>
</dbReference>
<dbReference type="CDD" id="cd07724">
    <property type="entry name" value="POD-like_MBL-fold"/>
    <property type="match status" value="1"/>
</dbReference>
<dbReference type="InterPro" id="IPR001279">
    <property type="entry name" value="Metallo-B-lactamas"/>
</dbReference>
<proteinExistence type="predicted"/>
<gene>
    <name evidence="4" type="ORF">EV678_2205</name>
</gene>
<evidence type="ECO:0000313" key="4">
    <source>
        <dbReference type="EMBL" id="RZT76329.1"/>
    </source>
</evidence>
<dbReference type="Gene3D" id="3.60.15.10">
    <property type="entry name" value="Ribonuclease Z/Hydroxyacylglutathione hydrolase-like"/>
    <property type="match status" value="1"/>
</dbReference>
<dbReference type="InterPro" id="IPR044528">
    <property type="entry name" value="POD-like_MBL-fold"/>
</dbReference>